<dbReference type="InterPro" id="IPR043708">
    <property type="entry name" value="DUF5648"/>
</dbReference>
<dbReference type="Proteomes" id="UP000198825">
    <property type="component" value="Chromosome I"/>
</dbReference>
<dbReference type="InterPro" id="IPR004843">
    <property type="entry name" value="Calcineurin-like_PHP"/>
</dbReference>
<dbReference type="InterPro" id="IPR051918">
    <property type="entry name" value="STPP_CPPED1"/>
</dbReference>
<feature type="compositionally biased region" description="Low complexity" evidence="1">
    <location>
        <begin position="171"/>
        <end position="181"/>
    </location>
</feature>
<dbReference type="InterPro" id="IPR029052">
    <property type="entry name" value="Metallo-depent_PP-like"/>
</dbReference>
<evidence type="ECO:0000256" key="2">
    <source>
        <dbReference type="SAM" id="SignalP"/>
    </source>
</evidence>
<dbReference type="AlphaFoldDB" id="A0A1H2NG30"/>
<evidence type="ECO:0000259" key="3">
    <source>
        <dbReference type="Pfam" id="PF00149"/>
    </source>
</evidence>
<feature type="region of interest" description="Disordered" evidence="1">
    <location>
        <begin position="171"/>
        <end position="216"/>
    </location>
</feature>
<evidence type="ECO:0000313" key="6">
    <source>
        <dbReference type="Proteomes" id="UP000198825"/>
    </source>
</evidence>
<dbReference type="PANTHER" id="PTHR43143">
    <property type="entry name" value="METALLOPHOSPHOESTERASE, CALCINEURIN SUPERFAMILY"/>
    <property type="match status" value="1"/>
</dbReference>
<organism evidence="5 6">
    <name type="scientific">Microlunatus sagamiharensis</name>
    <dbReference type="NCBI Taxonomy" id="546874"/>
    <lineage>
        <taxon>Bacteria</taxon>
        <taxon>Bacillati</taxon>
        <taxon>Actinomycetota</taxon>
        <taxon>Actinomycetes</taxon>
        <taxon>Propionibacteriales</taxon>
        <taxon>Propionibacteriaceae</taxon>
        <taxon>Microlunatus</taxon>
    </lineage>
</organism>
<evidence type="ECO:0000259" key="4">
    <source>
        <dbReference type="Pfam" id="PF18885"/>
    </source>
</evidence>
<accession>A0A1H2NG30</accession>
<sequence length="507" mass="53360">MRFRSLALPASALVVLTSITATTAPASAAGACSGFSTGLHQLVHAKTGASLVTVYSGEASKAVSKYGYTDRGVVAEVADRKGTGLVDVHRLRKGADYEYVAGSDVSAARSAGYAEESVPFYGAAASAPGCSTPVHQLTSKGKHRLASGTAARDTLVSQGWSDAGVLFYAAGSSEPTTGTPTSPDPSEPPAPPAPPQSGRPVPKGPTAGPLPAKDSDTTFTIAVLPDIQRETHKASDPRIANRSQWLADNKDKLDLRFAAVVGDIADWDSPDHDLYANAAQGLLPLQAAVPMAAAPGNHDTAAVCAGGSACPGAKTWITVRDTKTYNGYFPASRFGALAGTYEKGKTDNAYHQFRAGGKDWMVINLELWPRKEVVAWAADLVKDNPKKNVIIVTHSYLESNGKISTSNGGYGSTTPAYLYDQVVKPFGNVKLVLSGHTGKGATRTDVTSKGTTVASMLQCFHSMTTNPVRLVQIDTKAGTMKTWVYAPYTNESWKQFDETTKGLKFVG</sequence>
<feature type="domain" description="DUF5648" evidence="4">
    <location>
        <begin position="40"/>
        <end position="169"/>
    </location>
</feature>
<feature type="domain" description="Calcineurin-like phosphoesterase" evidence="3">
    <location>
        <begin position="220"/>
        <end position="437"/>
    </location>
</feature>
<dbReference type="EMBL" id="LT629799">
    <property type="protein sequence ID" value="SDV04447.1"/>
    <property type="molecule type" value="Genomic_DNA"/>
</dbReference>
<dbReference type="PANTHER" id="PTHR43143:SF5">
    <property type="entry name" value="SECRETED PROTEIN"/>
    <property type="match status" value="1"/>
</dbReference>
<feature type="signal peptide" evidence="2">
    <location>
        <begin position="1"/>
        <end position="28"/>
    </location>
</feature>
<dbReference type="Pfam" id="PF18885">
    <property type="entry name" value="DUF5648"/>
    <property type="match status" value="1"/>
</dbReference>
<keyword evidence="2" id="KW-0732">Signal</keyword>
<proteinExistence type="predicted"/>
<dbReference type="SUPFAM" id="SSF56300">
    <property type="entry name" value="Metallo-dependent phosphatases"/>
    <property type="match status" value="1"/>
</dbReference>
<feature type="compositionally biased region" description="Pro residues" evidence="1">
    <location>
        <begin position="182"/>
        <end position="197"/>
    </location>
</feature>
<dbReference type="RefSeq" id="WP_091078566.1">
    <property type="nucleotide sequence ID" value="NZ_LT629799.1"/>
</dbReference>
<feature type="chain" id="PRO_5009281495" evidence="2">
    <location>
        <begin position="29"/>
        <end position="507"/>
    </location>
</feature>
<keyword evidence="6" id="KW-1185">Reference proteome</keyword>
<reference evidence="6" key="1">
    <citation type="submission" date="2016-10" db="EMBL/GenBank/DDBJ databases">
        <authorList>
            <person name="Varghese N."/>
            <person name="Submissions S."/>
        </authorList>
    </citation>
    <scope>NUCLEOTIDE SEQUENCE [LARGE SCALE GENOMIC DNA]</scope>
    <source>
        <strain evidence="6">DSM 21743</strain>
    </source>
</reference>
<name>A0A1H2NG30_9ACTN</name>
<evidence type="ECO:0000256" key="1">
    <source>
        <dbReference type="SAM" id="MobiDB-lite"/>
    </source>
</evidence>
<gene>
    <name evidence="5" type="ORF">SAMN04488544_3977</name>
</gene>
<dbReference type="OrthoDB" id="9772095at2"/>
<dbReference type="PROSITE" id="PS51257">
    <property type="entry name" value="PROKAR_LIPOPROTEIN"/>
    <property type="match status" value="1"/>
</dbReference>
<dbReference type="GO" id="GO:0016787">
    <property type="term" value="F:hydrolase activity"/>
    <property type="evidence" value="ECO:0007669"/>
    <property type="project" value="InterPro"/>
</dbReference>
<protein>
    <submittedName>
        <fullName evidence="5">3',5'-cyclic AMP phosphodiesterase CpdA</fullName>
    </submittedName>
</protein>
<dbReference type="Pfam" id="PF00149">
    <property type="entry name" value="Metallophos"/>
    <property type="match status" value="1"/>
</dbReference>
<evidence type="ECO:0000313" key="5">
    <source>
        <dbReference type="EMBL" id="SDV04447.1"/>
    </source>
</evidence>
<dbReference type="Gene3D" id="3.60.21.10">
    <property type="match status" value="1"/>
</dbReference>
<dbReference type="STRING" id="546874.SAMN04488544_3977"/>